<proteinExistence type="predicted"/>
<name>D6SPT1_9BACT</name>
<evidence type="ECO:0000313" key="2">
    <source>
        <dbReference type="EMBL" id="EFI34757.1"/>
    </source>
</evidence>
<protein>
    <submittedName>
        <fullName evidence="2">Uncharacterized protein</fullName>
    </submittedName>
</protein>
<keyword evidence="3" id="KW-1185">Reference proteome</keyword>
<dbReference type="EMBL" id="ACJN02000002">
    <property type="protein sequence ID" value="EFI34757.1"/>
    <property type="molecule type" value="Genomic_DNA"/>
</dbReference>
<dbReference type="AlphaFoldDB" id="D6SPT1"/>
<feature type="region of interest" description="Disordered" evidence="1">
    <location>
        <begin position="1"/>
        <end position="62"/>
    </location>
</feature>
<organism evidence="2 3">
    <name type="scientific">Desulfonatronospira thiodismutans ASO3-1</name>
    <dbReference type="NCBI Taxonomy" id="555779"/>
    <lineage>
        <taxon>Bacteria</taxon>
        <taxon>Pseudomonadati</taxon>
        <taxon>Thermodesulfobacteriota</taxon>
        <taxon>Desulfovibrionia</taxon>
        <taxon>Desulfovibrionales</taxon>
        <taxon>Desulfonatronovibrionaceae</taxon>
        <taxon>Desulfonatronospira</taxon>
    </lineage>
</organism>
<gene>
    <name evidence="2" type="ORF">Dthio_PD2133</name>
</gene>
<evidence type="ECO:0000256" key="1">
    <source>
        <dbReference type="SAM" id="MobiDB-lite"/>
    </source>
</evidence>
<accession>D6SPT1</accession>
<dbReference type="RefSeq" id="WP_008870075.1">
    <property type="nucleotide sequence ID" value="NZ_ACJN02000002.1"/>
</dbReference>
<reference evidence="2" key="1">
    <citation type="submission" date="2010-05" db="EMBL/GenBank/DDBJ databases">
        <title>The draft genome of Desulfonatronospira thiodismutans ASO3-1.</title>
        <authorList>
            <consortium name="US DOE Joint Genome Institute (JGI-PGF)"/>
            <person name="Lucas S."/>
            <person name="Copeland A."/>
            <person name="Lapidus A."/>
            <person name="Cheng J.-F."/>
            <person name="Bruce D."/>
            <person name="Goodwin L."/>
            <person name="Pitluck S."/>
            <person name="Chertkov O."/>
            <person name="Brettin T."/>
            <person name="Detter J.C."/>
            <person name="Han C."/>
            <person name="Land M.L."/>
            <person name="Hauser L."/>
            <person name="Kyrpides N."/>
            <person name="Mikhailova N."/>
            <person name="Muyzer G."/>
            <person name="Woyke T."/>
        </authorList>
    </citation>
    <scope>NUCLEOTIDE SEQUENCE [LARGE SCALE GENOMIC DNA]</scope>
    <source>
        <strain evidence="2">ASO3-1</strain>
    </source>
</reference>
<evidence type="ECO:0000313" key="3">
    <source>
        <dbReference type="Proteomes" id="UP000005496"/>
    </source>
</evidence>
<feature type="compositionally biased region" description="Acidic residues" evidence="1">
    <location>
        <begin position="29"/>
        <end position="41"/>
    </location>
</feature>
<comment type="caution">
    <text evidence="2">The sequence shown here is derived from an EMBL/GenBank/DDBJ whole genome shotgun (WGS) entry which is preliminary data.</text>
</comment>
<sequence length="275" mass="31745">MPERTHRRSPPGTLDERPLEQPSWTYSDMLEEEELETEDHLDDNQGLEVLEQSPVTGDDLDDELDTQEEDEAALFDLSLDHEYVTAGVEPDIRIIESANSPSGYMYYLFTARLVHYGLSSYQEMYSKFLEKHEFLDKTARFFIEHFREWLDHLGSPEEHKYIPAVSQKQIYKNWGSDSDISTKASELFNHLHIALPGGRIILLKNYLSQAKQEGPSTYSILRETGFLVKSNPGISAAELNKQLTARIRSWNEKWAAWEITDQQAGEYLKKLISQV</sequence>
<dbReference type="Proteomes" id="UP000005496">
    <property type="component" value="Unassembled WGS sequence"/>
</dbReference>